<accession>W6MVJ9</accession>
<feature type="signal peptide" evidence="12">
    <location>
        <begin position="1"/>
        <end position="18"/>
    </location>
</feature>
<sequence length="500" mass="53919">MKLFKVIAALALLERVKGLKIVQHNFDVLRRSHDETLSKRDSSVDYAEFVLNNAVTHYQLNISIGTPPQDFLVVLDTGSSDLFVFEDGSEGCSQAANATSTETTATNLVYGSTPSAYIDATVSGCGGVGGFDANASSTFNKNETSFADYFNYKNGTGYWAYDVVSVNNVSVGEMSFGVYAANFTPVLGIGPIGGELSYVTYPDNETYQNLPMKMAEQGLINTPSYSIFLANSEKNEGSILFGGVDSSKYDGDLITVKSAGSADITSNYAGSWSITLSEITLQKNDEAAVFAEGRYLALLKSSAAFSTFPSALYDNLHNFTNATWDEDIDQYYYDCDQISNTTLTFDFTGAKIQVPLTSLVFKHAGKCISGIKTHYDYNYDAYFSLGDDFLRNAYVVYDLHNYEISLAQASDATGTESIREITKKGVPSAKKAKHYSSTYTLNSGPDQITAASSLSYYSTALIASSGSSAESSKGDAPPNITYGSGLLLSAFTFLAALCLT</sequence>
<dbReference type="InterPro" id="IPR033876">
    <property type="entry name" value="SAP-like"/>
</dbReference>
<comment type="similarity">
    <text evidence="3">Belongs to the peptidase A1 family.</text>
</comment>
<reference evidence="14" key="1">
    <citation type="submission" date="2013-12" db="EMBL/GenBank/DDBJ databases">
        <authorList>
            <person name="Genoscope - CEA"/>
        </authorList>
    </citation>
    <scope>NUCLEOTIDE SEQUENCE</scope>
    <source>
        <strain evidence="14">CBS 1993</strain>
    </source>
</reference>
<dbReference type="RefSeq" id="XP_022458356.1">
    <property type="nucleotide sequence ID" value="XM_022602563.1"/>
</dbReference>
<evidence type="ECO:0000256" key="10">
    <source>
        <dbReference type="ARBA" id="ARBA00023145"/>
    </source>
</evidence>
<keyword evidence="7 12" id="KW-0732">Signal</keyword>
<dbReference type="InterPro" id="IPR033121">
    <property type="entry name" value="PEPTIDASE_A1"/>
</dbReference>
<evidence type="ECO:0000259" key="13">
    <source>
        <dbReference type="PROSITE" id="PS51767"/>
    </source>
</evidence>
<dbReference type="GO" id="GO:0005576">
    <property type="term" value="C:extracellular region"/>
    <property type="evidence" value="ECO:0007669"/>
    <property type="project" value="UniProtKB-SubCell"/>
</dbReference>
<dbReference type="InterPro" id="IPR001461">
    <property type="entry name" value="Aspartic_peptidase_A1"/>
</dbReference>
<evidence type="ECO:0000256" key="6">
    <source>
        <dbReference type="ARBA" id="ARBA00022670"/>
    </source>
</evidence>
<reference evidence="14" key="2">
    <citation type="submission" date="2014-02" db="EMBL/GenBank/DDBJ databases">
        <title>Complete DNA sequence of /Kuraishia capsulata/ illustrates novel genomic features among budding yeasts (/Saccharomycotina/).</title>
        <authorList>
            <person name="Morales L."/>
            <person name="Noel B."/>
            <person name="Porcel B."/>
            <person name="Marcet-Houben M."/>
            <person name="Hullo M-F."/>
            <person name="Sacerdot C."/>
            <person name="Tekaia F."/>
            <person name="Leh-Louis V."/>
            <person name="Despons L."/>
            <person name="Khanna V."/>
            <person name="Aury J-M."/>
            <person name="Barbe V."/>
            <person name="Couloux A."/>
            <person name="Labadie K."/>
            <person name="Pelletier E."/>
            <person name="Souciet J-L."/>
            <person name="Boekhout T."/>
            <person name="Gabaldon T."/>
            <person name="Wincker P."/>
            <person name="Dujon B."/>
        </authorList>
    </citation>
    <scope>NUCLEOTIDE SEQUENCE</scope>
    <source>
        <strain evidence="14">CBS 1993</strain>
    </source>
</reference>
<gene>
    <name evidence="14" type="ORF">KUCA_T00002322001</name>
</gene>
<dbReference type="HOGENOM" id="CLU_013253_9_3_1"/>
<dbReference type="EMBL" id="HG793127">
    <property type="protein sequence ID" value="CDK26350.1"/>
    <property type="molecule type" value="Genomic_DNA"/>
</dbReference>
<dbReference type="GeneID" id="34519744"/>
<feature type="domain" description="Peptidase A1" evidence="13">
    <location>
        <begin position="58"/>
        <end position="407"/>
    </location>
</feature>
<dbReference type="PANTHER" id="PTHR47966:SF65">
    <property type="entry name" value="ASPARTIC-TYPE ENDOPEPTIDASE"/>
    <property type="match status" value="1"/>
</dbReference>
<keyword evidence="10" id="KW-0865">Zymogen</keyword>
<dbReference type="Proteomes" id="UP000019384">
    <property type="component" value="Unassembled WGS sequence"/>
</dbReference>
<keyword evidence="15" id="KW-1185">Reference proteome</keyword>
<dbReference type="GO" id="GO:0004190">
    <property type="term" value="F:aspartic-type endopeptidase activity"/>
    <property type="evidence" value="ECO:0007669"/>
    <property type="project" value="UniProtKB-KW"/>
</dbReference>
<dbReference type="SUPFAM" id="SSF50630">
    <property type="entry name" value="Acid proteases"/>
    <property type="match status" value="1"/>
</dbReference>
<dbReference type="InterPro" id="IPR021109">
    <property type="entry name" value="Peptidase_aspartic_dom_sf"/>
</dbReference>
<organism evidence="14 15">
    <name type="scientific">Kuraishia capsulata CBS 1993</name>
    <dbReference type="NCBI Taxonomy" id="1382522"/>
    <lineage>
        <taxon>Eukaryota</taxon>
        <taxon>Fungi</taxon>
        <taxon>Dikarya</taxon>
        <taxon>Ascomycota</taxon>
        <taxon>Saccharomycotina</taxon>
        <taxon>Pichiomycetes</taxon>
        <taxon>Pichiales</taxon>
        <taxon>Pichiaceae</taxon>
        <taxon>Kuraishia</taxon>
    </lineage>
</organism>
<dbReference type="PANTHER" id="PTHR47966">
    <property type="entry name" value="BETA-SITE APP-CLEAVING ENZYME, ISOFORM A-RELATED"/>
    <property type="match status" value="1"/>
</dbReference>
<evidence type="ECO:0000256" key="2">
    <source>
        <dbReference type="ARBA" id="ARBA00004613"/>
    </source>
</evidence>
<evidence type="ECO:0000313" key="15">
    <source>
        <dbReference type="Proteomes" id="UP000019384"/>
    </source>
</evidence>
<dbReference type="Gene3D" id="2.40.70.10">
    <property type="entry name" value="Acid Proteases"/>
    <property type="match status" value="2"/>
</dbReference>
<dbReference type="Pfam" id="PF00026">
    <property type="entry name" value="Asp"/>
    <property type="match status" value="1"/>
</dbReference>
<evidence type="ECO:0000256" key="3">
    <source>
        <dbReference type="ARBA" id="ARBA00007447"/>
    </source>
</evidence>
<keyword evidence="8" id="KW-0064">Aspartyl protease</keyword>
<dbReference type="STRING" id="1382522.W6MVJ9"/>
<keyword evidence="6" id="KW-0645">Protease</keyword>
<feature type="chain" id="PRO_5004878883" description="candidapepsin" evidence="12">
    <location>
        <begin position="19"/>
        <end position="500"/>
    </location>
</feature>
<evidence type="ECO:0000256" key="1">
    <source>
        <dbReference type="ARBA" id="ARBA00001675"/>
    </source>
</evidence>
<evidence type="ECO:0000256" key="9">
    <source>
        <dbReference type="ARBA" id="ARBA00022801"/>
    </source>
</evidence>
<keyword evidence="11" id="KW-1015">Disulfide bond</keyword>
<name>W6MVJ9_9ASCO</name>
<proteinExistence type="inferred from homology"/>
<comment type="subcellular location">
    <subcellularLocation>
        <location evidence="2">Secreted</location>
    </subcellularLocation>
</comment>
<evidence type="ECO:0000256" key="11">
    <source>
        <dbReference type="ARBA" id="ARBA00023157"/>
    </source>
</evidence>
<evidence type="ECO:0000256" key="7">
    <source>
        <dbReference type="ARBA" id="ARBA00022729"/>
    </source>
</evidence>
<dbReference type="PROSITE" id="PS51767">
    <property type="entry name" value="PEPTIDASE_A1"/>
    <property type="match status" value="1"/>
</dbReference>
<dbReference type="CDD" id="cd05474">
    <property type="entry name" value="SAP_like"/>
    <property type="match status" value="1"/>
</dbReference>
<dbReference type="OrthoDB" id="771136at2759"/>
<dbReference type="EC" id="3.4.23.24" evidence="4"/>
<keyword evidence="9" id="KW-0378">Hydrolase</keyword>
<keyword evidence="5" id="KW-0964">Secreted</keyword>
<dbReference type="PRINTS" id="PR00792">
    <property type="entry name" value="PEPSIN"/>
</dbReference>
<evidence type="ECO:0000256" key="4">
    <source>
        <dbReference type="ARBA" id="ARBA00013207"/>
    </source>
</evidence>
<evidence type="ECO:0000256" key="12">
    <source>
        <dbReference type="SAM" id="SignalP"/>
    </source>
</evidence>
<evidence type="ECO:0000313" key="14">
    <source>
        <dbReference type="EMBL" id="CDK26350.1"/>
    </source>
</evidence>
<dbReference type="AlphaFoldDB" id="W6MVJ9"/>
<protein>
    <recommendedName>
        <fullName evidence="4">candidapepsin</fullName>
        <ecNumber evidence="4">3.4.23.24</ecNumber>
    </recommendedName>
</protein>
<evidence type="ECO:0000256" key="8">
    <source>
        <dbReference type="ARBA" id="ARBA00022750"/>
    </source>
</evidence>
<evidence type="ECO:0000256" key="5">
    <source>
        <dbReference type="ARBA" id="ARBA00022525"/>
    </source>
</evidence>
<dbReference type="GO" id="GO:0006508">
    <property type="term" value="P:proteolysis"/>
    <property type="evidence" value="ECO:0007669"/>
    <property type="project" value="UniProtKB-KW"/>
</dbReference>
<comment type="catalytic activity">
    <reaction evidence="1">
        <text>Preferential cleavage at the carboxyl of hydrophobic amino acids, but fails to cleave 15-Leu-|-Tyr-16, 16-Tyr-|-Leu-17 and 24-Phe-|-Phe-25 of insulin B chain. Activates trypsinogen, and degrades keratin.</text>
        <dbReference type="EC" id="3.4.23.24"/>
    </reaction>
</comment>